<evidence type="ECO:0000313" key="5">
    <source>
        <dbReference type="EMBL" id="KAJ6991451.1"/>
    </source>
</evidence>
<evidence type="ECO:0000313" key="6">
    <source>
        <dbReference type="Proteomes" id="UP001164929"/>
    </source>
</evidence>
<keyword evidence="3" id="KW-0862">Zinc</keyword>
<organism evidence="5 6">
    <name type="scientific">Populus alba x Populus x berolinensis</name>
    <dbReference type="NCBI Taxonomy" id="444605"/>
    <lineage>
        <taxon>Eukaryota</taxon>
        <taxon>Viridiplantae</taxon>
        <taxon>Streptophyta</taxon>
        <taxon>Embryophyta</taxon>
        <taxon>Tracheophyta</taxon>
        <taxon>Spermatophyta</taxon>
        <taxon>Magnoliopsida</taxon>
        <taxon>eudicotyledons</taxon>
        <taxon>Gunneridae</taxon>
        <taxon>Pentapetalae</taxon>
        <taxon>rosids</taxon>
        <taxon>fabids</taxon>
        <taxon>Malpighiales</taxon>
        <taxon>Salicaceae</taxon>
        <taxon>Saliceae</taxon>
        <taxon>Populus</taxon>
    </lineage>
</organism>
<protein>
    <recommendedName>
        <fullName evidence="4">Hydroxyacylglutathione hydrolase C-terminal domain-containing protein</fullName>
    </recommendedName>
</protein>
<comment type="caution">
    <text evidence="5">The sequence shown here is derived from an EMBL/GenBank/DDBJ whole genome shotgun (WGS) entry which is preliminary data.</text>
</comment>
<keyword evidence="6" id="KW-1185">Reference proteome</keyword>
<reference evidence="5" key="1">
    <citation type="journal article" date="2023" name="Mol. Ecol. Resour.">
        <title>Chromosome-level genome assembly of a triploid poplar Populus alba 'Berolinensis'.</title>
        <authorList>
            <person name="Chen S."/>
            <person name="Yu Y."/>
            <person name="Wang X."/>
            <person name="Wang S."/>
            <person name="Zhang T."/>
            <person name="Zhou Y."/>
            <person name="He R."/>
            <person name="Meng N."/>
            <person name="Wang Y."/>
            <person name="Liu W."/>
            <person name="Liu Z."/>
            <person name="Liu J."/>
            <person name="Guo Q."/>
            <person name="Huang H."/>
            <person name="Sederoff R.R."/>
            <person name="Wang G."/>
            <person name="Qu G."/>
            <person name="Chen S."/>
        </authorList>
    </citation>
    <scope>NUCLEOTIDE SEQUENCE</scope>
    <source>
        <strain evidence="5">SC-2020</strain>
    </source>
</reference>
<gene>
    <name evidence="5" type="ORF">NC653_019590</name>
</gene>
<dbReference type="InterPro" id="IPR032282">
    <property type="entry name" value="HAGH_C"/>
</dbReference>
<proteinExistence type="predicted"/>
<evidence type="ECO:0000259" key="4">
    <source>
        <dbReference type="Pfam" id="PF16123"/>
    </source>
</evidence>
<dbReference type="AlphaFoldDB" id="A0AAD6QJ96"/>
<sequence length="44" mass="5059">MCCLIRFPTKLKVEKACNPFLRTSSTKIRQSLKHSGNKQVIQKP</sequence>
<evidence type="ECO:0000256" key="3">
    <source>
        <dbReference type="ARBA" id="ARBA00022833"/>
    </source>
</evidence>
<accession>A0AAD6QJ96</accession>
<dbReference type="GO" id="GO:0016787">
    <property type="term" value="F:hydrolase activity"/>
    <property type="evidence" value="ECO:0007669"/>
    <property type="project" value="UniProtKB-KW"/>
</dbReference>
<feature type="domain" description="Hydroxyacylglutathione hydrolase C-terminal" evidence="4">
    <location>
        <begin position="7"/>
        <end position="41"/>
    </location>
</feature>
<dbReference type="Pfam" id="PF16123">
    <property type="entry name" value="HAGH_C"/>
    <property type="match status" value="1"/>
</dbReference>
<name>A0AAD6QJ96_9ROSI</name>
<dbReference type="GO" id="GO:0046872">
    <property type="term" value="F:metal ion binding"/>
    <property type="evidence" value="ECO:0007669"/>
    <property type="project" value="UniProtKB-KW"/>
</dbReference>
<evidence type="ECO:0000256" key="1">
    <source>
        <dbReference type="ARBA" id="ARBA00022723"/>
    </source>
</evidence>
<keyword evidence="1" id="KW-0479">Metal-binding</keyword>
<evidence type="ECO:0000256" key="2">
    <source>
        <dbReference type="ARBA" id="ARBA00022801"/>
    </source>
</evidence>
<keyword evidence="2" id="KW-0378">Hydrolase</keyword>
<dbReference type="EMBL" id="JAQIZT010000007">
    <property type="protein sequence ID" value="KAJ6991451.1"/>
    <property type="molecule type" value="Genomic_DNA"/>
</dbReference>
<dbReference type="Proteomes" id="UP001164929">
    <property type="component" value="Chromosome 7"/>
</dbReference>